<dbReference type="EMBL" id="DVMN01000053">
    <property type="protein sequence ID" value="HIU21165.1"/>
    <property type="molecule type" value="Genomic_DNA"/>
</dbReference>
<dbReference type="AlphaFoldDB" id="A0A9D1HTR9"/>
<accession>A0A9D1HTR9</accession>
<organism evidence="2 3">
    <name type="scientific">Candidatus Limadaptatus stercorigallinarum</name>
    <dbReference type="NCBI Taxonomy" id="2840845"/>
    <lineage>
        <taxon>Bacteria</taxon>
        <taxon>Bacillati</taxon>
        <taxon>Bacillota</taxon>
        <taxon>Clostridia</taxon>
        <taxon>Eubacteriales</taxon>
        <taxon>Candidatus Limadaptatus</taxon>
    </lineage>
</organism>
<keyword evidence="1" id="KW-0812">Transmembrane</keyword>
<dbReference type="Proteomes" id="UP000824088">
    <property type="component" value="Unassembled WGS sequence"/>
</dbReference>
<evidence type="ECO:0000313" key="2">
    <source>
        <dbReference type="EMBL" id="HIU21165.1"/>
    </source>
</evidence>
<comment type="caution">
    <text evidence="2">The sequence shown here is derived from an EMBL/GenBank/DDBJ whole genome shotgun (WGS) entry which is preliminary data.</text>
</comment>
<protein>
    <submittedName>
        <fullName evidence="2">Uncharacterized protein</fullName>
    </submittedName>
</protein>
<reference evidence="2" key="2">
    <citation type="journal article" date="2021" name="PeerJ">
        <title>Extensive microbial diversity within the chicken gut microbiome revealed by metagenomics and culture.</title>
        <authorList>
            <person name="Gilroy R."/>
            <person name="Ravi A."/>
            <person name="Getino M."/>
            <person name="Pursley I."/>
            <person name="Horton D.L."/>
            <person name="Alikhan N.F."/>
            <person name="Baker D."/>
            <person name="Gharbi K."/>
            <person name="Hall N."/>
            <person name="Watson M."/>
            <person name="Adriaenssens E.M."/>
            <person name="Foster-Nyarko E."/>
            <person name="Jarju S."/>
            <person name="Secka A."/>
            <person name="Antonio M."/>
            <person name="Oren A."/>
            <person name="Chaudhuri R.R."/>
            <person name="La Ragione R."/>
            <person name="Hildebrand F."/>
            <person name="Pallen M.J."/>
        </authorList>
    </citation>
    <scope>NUCLEOTIDE SEQUENCE</scope>
    <source>
        <strain evidence="2">1063</strain>
    </source>
</reference>
<reference evidence="2" key="1">
    <citation type="submission" date="2020-10" db="EMBL/GenBank/DDBJ databases">
        <authorList>
            <person name="Gilroy R."/>
        </authorList>
    </citation>
    <scope>NUCLEOTIDE SEQUENCE</scope>
    <source>
        <strain evidence="2">1063</strain>
    </source>
</reference>
<sequence>MYKNINVLNKIMLSASVVCLCVAVYLACGFGTGAFVKCLPLLAAPVFLCALIAIYTPPVKTRTAVIASALCAAAAVAIIIAVAVNFFPAAV</sequence>
<keyword evidence="1" id="KW-0472">Membrane</keyword>
<keyword evidence="1" id="KW-1133">Transmembrane helix</keyword>
<gene>
    <name evidence="2" type="ORF">IAD51_02855</name>
</gene>
<name>A0A9D1HTR9_9FIRM</name>
<feature type="transmembrane region" description="Helical" evidence="1">
    <location>
        <begin position="64"/>
        <end position="87"/>
    </location>
</feature>
<evidence type="ECO:0000256" key="1">
    <source>
        <dbReference type="SAM" id="Phobius"/>
    </source>
</evidence>
<evidence type="ECO:0000313" key="3">
    <source>
        <dbReference type="Proteomes" id="UP000824088"/>
    </source>
</evidence>
<proteinExistence type="predicted"/>
<feature type="transmembrane region" description="Helical" evidence="1">
    <location>
        <begin position="39"/>
        <end position="57"/>
    </location>
</feature>